<dbReference type="Pfam" id="PF16589">
    <property type="entry name" value="BRCT_2"/>
    <property type="match status" value="1"/>
</dbReference>
<name>A0ABD2MB47_9BILA</name>
<feature type="domain" description="BRCT" evidence="10">
    <location>
        <begin position="717"/>
        <end position="798"/>
    </location>
</feature>
<dbReference type="InterPro" id="IPR013969">
    <property type="entry name" value="Oligosacch_biosynth_Alg14"/>
</dbReference>
<dbReference type="CDD" id="cd00027">
    <property type="entry name" value="BRCT"/>
    <property type="match status" value="1"/>
</dbReference>
<feature type="domain" description="BRCT" evidence="10">
    <location>
        <begin position="416"/>
        <end position="514"/>
    </location>
</feature>
<protein>
    <recommendedName>
        <fullName evidence="3">UDP-N-acetylglucosamine transferase subunit ALG14</fullName>
    </recommendedName>
</protein>
<keyword evidence="6 9" id="KW-1133">Transmembrane helix</keyword>
<keyword evidence="5" id="KW-0256">Endoplasmic reticulum</keyword>
<evidence type="ECO:0000256" key="2">
    <source>
        <dbReference type="ARBA" id="ARBA00009731"/>
    </source>
</evidence>
<keyword evidence="7 9" id="KW-0472">Membrane</keyword>
<dbReference type="CDD" id="cd18432">
    <property type="entry name" value="BRCT_PAXIP1_rpt6_like"/>
    <property type="match status" value="1"/>
</dbReference>
<evidence type="ECO:0000256" key="6">
    <source>
        <dbReference type="ARBA" id="ARBA00022989"/>
    </source>
</evidence>
<evidence type="ECO:0000313" key="12">
    <source>
        <dbReference type="Proteomes" id="UP001620626"/>
    </source>
</evidence>
<dbReference type="Gene3D" id="3.40.50.2000">
    <property type="entry name" value="Glycogen Phosphorylase B"/>
    <property type="match status" value="1"/>
</dbReference>
<keyword evidence="4 9" id="KW-0812">Transmembrane</keyword>
<dbReference type="SUPFAM" id="SSF52113">
    <property type="entry name" value="BRCT domain"/>
    <property type="match status" value="3"/>
</dbReference>
<evidence type="ECO:0000256" key="5">
    <source>
        <dbReference type="ARBA" id="ARBA00022824"/>
    </source>
</evidence>
<feature type="region of interest" description="Disordered" evidence="8">
    <location>
        <begin position="1"/>
        <end position="31"/>
    </location>
</feature>
<dbReference type="EMBL" id="JBICBT010000064">
    <property type="protein sequence ID" value="KAL3124731.1"/>
    <property type="molecule type" value="Genomic_DNA"/>
</dbReference>
<feature type="domain" description="BRCT" evidence="10">
    <location>
        <begin position="819"/>
        <end position="905"/>
    </location>
</feature>
<feature type="transmembrane region" description="Helical" evidence="9">
    <location>
        <begin position="1300"/>
        <end position="1322"/>
    </location>
</feature>
<dbReference type="Gene3D" id="3.40.50.10190">
    <property type="entry name" value="BRCT domain"/>
    <property type="match status" value="3"/>
</dbReference>
<dbReference type="GO" id="GO:0005789">
    <property type="term" value="C:endoplasmic reticulum membrane"/>
    <property type="evidence" value="ECO:0007669"/>
    <property type="project" value="UniProtKB-SubCell"/>
</dbReference>
<evidence type="ECO:0000256" key="9">
    <source>
        <dbReference type="SAM" id="Phobius"/>
    </source>
</evidence>
<evidence type="ECO:0000256" key="3">
    <source>
        <dbReference type="ARBA" id="ARBA00017467"/>
    </source>
</evidence>
<feature type="transmembrane region" description="Helical" evidence="9">
    <location>
        <begin position="1148"/>
        <end position="1175"/>
    </location>
</feature>
<evidence type="ECO:0000256" key="4">
    <source>
        <dbReference type="ARBA" id="ARBA00022692"/>
    </source>
</evidence>
<comment type="caution">
    <text evidence="11">The sequence shown here is derived from an EMBL/GenBank/DDBJ whole genome shotgun (WGS) entry which is preliminary data.</text>
</comment>
<comment type="similarity">
    <text evidence="2">Belongs to the ALG14 family.</text>
</comment>
<evidence type="ECO:0000313" key="11">
    <source>
        <dbReference type="EMBL" id="KAL3124731.1"/>
    </source>
</evidence>
<dbReference type="InterPro" id="IPR001357">
    <property type="entry name" value="BRCT_dom"/>
</dbReference>
<dbReference type="PANTHER" id="PTHR12154">
    <property type="entry name" value="GLYCOSYL TRANSFERASE-RELATED"/>
    <property type="match status" value="1"/>
</dbReference>
<proteinExistence type="inferred from homology"/>
<evidence type="ECO:0000256" key="8">
    <source>
        <dbReference type="SAM" id="MobiDB-lite"/>
    </source>
</evidence>
<dbReference type="InterPro" id="IPR036420">
    <property type="entry name" value="BRCT_dom_sf"/>
</dbReference>
<comment type="subcellular location">
    <subcellularLocation>
        <location evidence="1">Endoplasmic reticulum membrane</location>
        <topology evidence="1">Single-pass membrane protein</topology>
    </subcellularLocation>
</comment>
<evidence type="ECO:0000256" key="1">
    <source>
        <dbReference type="ARBA" id="ARBA00004389"/>
    </source>
</evidence>
<reference evidence="11 12" key="1">
    <citation type="submission" date="2024-10" db="EMBL/GenBank/DDBJ databases">
        <authorList>
            <person name="Kim D."/>
        </authorList>
    </citation>
    <scope>NUCLEOTIDE SEQUENCE [LARGE SCALE GENOMIC DNA]</scope>
    <source>
        <strain evidence="11">BH-2024</strain>
    </source>
</reference>
<dbReference type="PANTHER" id="PTHR12154:SF4">
    <property type="entry name" value="UDP-N-ACETYLGLUCOSAMINE TRANSFERASE SUBUNIT ALG14 HOMOLOG"/>
    <property type="match status" value="1"/>
</dbReference>
<organism evidence="11 12">
    <name type="scientific">Heterodera trifolii</name>
    <dbReference type="NCBI Taxonomy" id="157864"/>
    <lineage>
        <taxon>Eukaryota</taxon>
        <taxon>Metazoa</taxon>
        <taxon>Ecdysozoa</taxon>
        <taxon>Nematoda</taxon>
        <taxon>Chromadorea</taxon>
        <taxon>Rhabditida</taxon>
        <taxon>Tylenchina</taxon>
        <taxon>Tylenchomorpha</taxon>
        <taxon>Tylenchoidea</taxon>
        <taxon>Heteroderidae</taxon>
        <taxon>Heteroderinae</taxon>
        <taxon>Heterodera</taxon>
    </lineage>
</organism>
<keyword evidence="12" id="KW-1185">Reference proteome</keyword>
<gene>
    <name evidence="11" type="ORF">niasHT_001568</name>
</gene>
<evidence type="ECO:0000259" key="10">
    <source>
        <dbReference type="PROSITE" id="PS50172"/>
    </source>
</evidence>
<dbReference type="Pfam" id="PF08660">
    <property type="entry name" value="Alg14"/>
    <property type="match status" value="1"/>
</dbReference>
<dbReference type="SMART" id="SM00292">
    <property type="entry name" value="BRCT"/>
    <property type="match status" value="4"/>
</dbReference>
<evidence type="ECO:0000256" key="7">
    <source>
        <dbReference type="ARBA" id="ARBA00023136"/>
    </source>
</evidence>
<dbReference type="PROSITE" id="PS50172">
    <property type="entry name" value="BRCT"/>
    <property type="match status" value="3"/>
</dbReference>
<dbReference type="Proteomes" id="UP001620626">
    <property type="component" value="Unassembled WGS sequence"/>
</dbReference>
<sequence>MCEPIGNNIDVSASQHFPGASGSGGLTSVSPLEPLDPTKFRNIMVEKHEVPSAFGNFCDNSEMTSDLAPLGQQQQSSTGPFVHPCFPPAAVSALHQSNPQPFKIQQSPSIGQQQQQQLYFVQQNAQGNFGPMHSSSSTSPLFGVRQMSYFGPGGASVQPNWNQQRQAQYINPQLGQQNSIMSPPKQQQQFVVANCKPSQPCQISSFPADVVQQQQQQTIGFPPPPQSLQNSPPVATKQELNQHQYHQQMLVQQQQQQQQRYATSYTQQQFLSQPNPTAFPMGSNYGVVDHRQFMSQPCSISSENVQNDPSTQQQVAVHQLKKTQSMLFTAPSDMTHQQQFGCGNPSSVTFPSPSASFVHPSPSQDFSVVRTHHKHQQPMVRLPPSQQTPHAHLMHQISSQSLQFFGHDPLLAATLNPDICLAGCVFLLIDDCDPHLVDFTLLPSIIRFYGGDVESNNPRGIPERVTHVICSNWVENEALILQALTTNFAERMPRKMKRIVSLNWLNDAIAKRQVTAPSKACHLPSIWSSTRYNPKTFAKVIAVHGFTKREMLELKYMVRMIGARFSVAIEQKSDFLVVNKSVFTENLCQLTARVGTVLVNFQWLLELYFGSIICLTSPDHQRFSPQNENASLTASSCSPLALSKVCEMCHKLLAPWSHSPISLNEEIIRLAHEMKYNLKNDIAIFPEKQFRISNKAPTEKQIEAAIEVYANSENKPKYAILFEGFFPDQIECLSKKARFLGADIVSSVALCTHFVTSSLYRTVNLLEAIALGKSVVTPLWVEASFRQLGFLPDLNFFVRDRENEKKYGFNLKATILRTRTRRVFKGVEFHLSSEVQPKYEIIRGLVEAAGGTVQKEKPKKEYLLKCIQKNMPFFIICDKNTLCSYQFLMDSNFPIFNEDFILKAIDLALNQSPLSVRLSLSCFHLFLTAEKINERNKVKVTLLSKPQCDANGYEIIVDYKLIVGNWTKLVQKDKWDVEETLLSMEHDSCYIDTLEVLANVRETLAPQDIKTSTGFRSFNILCSDRSFYVNTTHLNLLGGRMFKEWYERECQGEKNAVIQSIDANELEELLQTCCAYGSTPTIHRKNFRKILEIADKEKISGLLRIVESFIIDSECIHPIRKLEYAAEYRMSRLADTQKMERHWPMFTWMYLKCLTFMIHTLLFLLLFWDVFCFFIPMSPPSSFLFEQFFPCKTNRTLFVNHEKGRRLMAVLGSGGHTTEMLKLLAAQDDLFPERLYVIAKSDNLSIAKVEEFERTHGNKFCVRIVPRAREVGQNLLSSLGSTVVAFFYSFKLVYQERADVVISNGPAIGLGICLFACLFDFLRLYRCRVVFVESICRVQKLSLTGWLIYYFRISHAFIVQWKNLQKKYPRSEYMGRLV</sequence>
<feature type="transmembrane region" description="Helical" evidence="9">
    <location>
        <begin position="1275"/>
        <end position="1294"/>
    </location>
</feature>
<accession>A0ABD2MB47</accession>